<evidence type="ECO:0000256" key="5">
    <source>
        <dbReference type="ARBA" id="ARBA00022824"/>
    </source>
</evidence>
<dbReference type="Pfam" id="PF04420">
    <property type="entry name" value="CHD5"/>
    <property type="match status" value="1"/>
</dbReference>
<dbReference type="PANTHER" id="PTHR42650">
    <property type="entry name" value="TAIL-ANCHORED PROTEIN INSERTION RECEPTOR WRB"/>
    <property type="match status" value="1"/>
</dbReference>
<dbReference type="Gene3D" id="1.10.287.660">
    <property type="entry name" value="Helix hairpin bin"/>
    <property type="match status" value="1"/>
</dbReference>
<evidence type="ECO:0000256" key="3">
    <source>
        <dbReference type="ARBA" id="ARBA00022448"/>
    </source>
</evidence>
<feature type="chain" id="PRO_5026014789" evidence="10">
    <location>
        <begin position="21"/>
        <end position="204"/>
    </location>
</feature>
<keyword evidence="8 9" id="KW-0472">Membrane</keyword>
<evidence type="ECO:0000313" key="12">
    <source>
        <dbReference type="Proteomes" id="UP000799640"/>
    </source>
</evidence>
<protein>
    <submittedName>
        <fullName evidence="11">Uncharacterized protein</fullName>
    </submittedName>
</protein>
<keyword evidence="12" id="KW-1185">Reference proteome</keyword>
<evidence type="ECO:0000256" key="8">
    <source>
        <dbReference type="ARBA" id="ARBA00023136"/>
    </source>
</evidence>
<dbReference type="OrthoDB" id="69461at2759"/>
<dbReference type="GO" id="GO:0043529">
    <property type="term" value="C:GET complex"/>
    <property type="evidence" value="ECO:0007669"/>
    <property type="project" value="InterPro"/>
</dbReference>
<evidence type="ECO:0000256" key="2">
    <source>
        <dbReference type="ARBA" id="ARBA00010799"/>
    </source>
</evidence>
<dbReference type="InterPro" id="IPR028945">
    <property type="entry name" value="Get1"/>
</dbReference>
<dbReference type="InterPro" id="IPR029012">
    <property type="entry name" value="Helix_hairpin_bin_sf"/>
</dbReference>
<comment type="similarity">
    <text evidence="2 9">Belongs to the WRB/GET1 family.</text>
</comment>
<comment type="subcellular location">
    <subcellularLocation>
        <location evidence="1">Endoplasmic reticulum membrane</location>
        <topology evidence="1">Multi-pass membrane protein</topology>
    </subcellularLocation>
</comment>
<name>A0A6G1HT01_9PEZI</name>
<gene>
    <name evidence="9" type="primary">GET1</name>
    <name evidence="11" type="ORF">EJ06DRAFT_479082</name>
</gene>
<keyword evidence="10" id="KW-0732">Signal</keyword>
<comment type="caution">
    <text evidence="9">Lacks conserved residue(s) required for the propagation of feature annotation.</text>
</comment>
<evidence type="ECO:0000256" key="1">
    <source>
        <dbReference type="ARBA" id="ARBA00004477"/>
    </source>
</evidence>
<evidence type="ECO:0000256" key="9">
    <source>
        <dbReference type="HAMAP-Rule" id="MF_03113"/>
    </source>
</evidence>
<keyword evidence="5 9" id="KW-0256">Endoplasmic reticulum</keyword>
<sequence>MPSLIVVVFALQAIIHIVNSVGAAAINEMLWALYSKFPTLTSKAAQEQIRLRREVVRLKRELGGVSAQDDFARWAKLRRQNDKAMADYEKHASSLTQTKATFDYRVGILRMFITTIPRWALQFWFARTAIYWVPKGWIPGYAEWLLSFPTAPRGSVSIHVWALACASVVSLIGEAVTAAIAIGLGSKAQGAEVEPEPAKAKKDL</sequence>
<dbReference type="GO" id="GO:0043495">
    <property type="term" value="F:protein-membrane adaptor activity"/>
    <property type="evidence" value="ECO:0007669"/>
    <property type="project" value="TreeGrafter"/>
</dbReference>
<evidence type="ECO:0000256" key="4">
    <source>
        <dbReference type="ARBA" id="ARBA00022692"/>
    </source>
</evidence>
<feature type="topological domain" description="Cytoplasmic" evidence="9">
    <location>
        <begin position="173"/>
        <end position="204"/>
    </location>
</feature>
<keyword evidence="7" id="KW-0175">Coiled coil</keyword>
<evidence type="ECO:0000256" key="10">
    <source>
        <dbReference type="SAM" id="SignalP"/>
    </source>
</evidence>
<dbReference type="InterPro" id="IPR027538">
    <property type="entry name" value="Get1_fungi"/>
</dbReference>
<evidence type="ECO:0000256" key="6">
    <source>
        <dbReference type="ARBA" id="ARBA00022989"/>
    </source>
</evidence>
<proteinExistence type="inferred from homology"/>
<organism evidence="11 12">
    <name type="scientific">Trichodelitschia bisporula</name>
    <dbReference type="NCBI Taxonomy" id="703511"/>
    <lineage>
        <taxon>Eukaryota</taxon>
        <taxon>Fungi</taxon>
        <taxon>Dikarya</taxon>
        <taxon>Ascomycota</taxon>
        <taxon>Pezizomycotina</taxon>
        <taxon>Dothideomycetes</taxon>
        <taxon>Dothideomycetes incertae sedis</taxon>
        <taxon>Phaeotrichales</taxon>
        <taxon>Phaeotrichaceae</taxon>
        <taxon>Trichodelitschia</taxon>
    </lineage>
</organism>
<evidence type="ECO:0000256" key="7">
    <source>
        <dbReference type="ARBA" id="ARBA00023054"/>
    </source>
</evidence>
<dbReference type="AlphaFoldDB" id="A0A6G1HT01"/>
<accession>A0A6G1HT01</accession>
<dbReference type="GO" id="GO:0005789">
    <property type="term" value="C:endoplasmic reticulum membrane"/>
    <property type="evidence" value="ECO:0007669"/>
    <property type="project" value="UniProtKB-SubCell"/>
</dbReference>
<keyword evidence="4 9" id="KW-0812">Transmembrane</keyword>
<dbReference type="FunFam" id="1.10.287.660:FF:000006">
    <property type="entry name" value="Protein GET1"/>
    <property type="match status" value="1"/>
</dbReference>
<reference evidence="11" key="1">
    <citation type="journal article" date="2020" name="Stud. Mycol.">
        <title>101 Dothideomycetes genomes: a test case for predicting lifestyles and emergence of pathogens.</title>
        <authorList>
            <person name="Haridas S."/>
            <person name="Albert R."/>
            <person name="Binder M."/>
            <person name="Bloem J."/>
            <person name="Labutti K."/>
            <person name="Salamov A."/>
            <person name="Andreopoulos B."/>
            <person name="Baker S."/>
            <person name="Barry K."/>
            <person name="Bills G."/>
            <person name="Bluhm B."/>
            <person name="Cannon C."/>
            <person name="Castanera R."/>
            <person name="Culley D."/>
            <person name="Daum C."/>
            <person name="Ezra D."/>
            <person name="Gonzalez J."/>
            <person name="Henrissat B."/>
            <person name="Kuo A."/>
            <person name="Liang C."/>
            <person name="Lipzen A."/>
            <person name="Lutzoni F."/>
            <person name="Magnuson J."/>
            <person name="Mondo S."/>
            <person name="Nolan M."/>
            <person name="Ohm R."/>
            <person name="Pangilinan J."/>
            <person name="Park H.-J."/>
            <person name="Ramirez L."/>
            <person name="Alfaro M."/>
            <person name="Sun H."/>
            <person name="Tritt A."/>
            <person name="Yoshinaga Y."/>
            <person name="Zwiers L.-H."/>
            <person name="Turgeon B."/>
            <person name="Goodwin S."/>
            <person name="Spatafora J."/>
            <person name="Crous P."/>
            <person name="Grigoriev I."/>
        </authorList>
    </citation>
    <scope>NUCLEOTIDE SEQUENCE</scope>
    <source>
        <strain evidence="11">CBS 262.69</strain>
    </source>
</reference>
<keyword evidence="3 9" id="KW-0813">Transport</keyword>
<feature type="signal peptide" evidence="10">
    <location>
        <begin position="1"/>
        <end position="20"/>
    </location>
</feature>
<dbReference type="EMBL" id="ML996698">
    <property type="protein sequence ID" value="KAF2399188.1"/>
    <property type="molecule type" value="Genomic_DNA"/>
</dbReference>
<dbReference type="PANTHER" id="PTHR42650:SF1">
    <property type="entry name" value="GUIDED ENTRY OF TAIL-ANCHORED PROTEINS FACTOR 1"/>
    <property type="match status" value="1"/>
</dbReference>
<feature type="topological domain" description="Lumenal" evidence="9">
    <location>
        <begin position="1"/>
        <end position="4"/>
    </location>
</feature>
<dbReference type="Proteomes" id="UP000799640">
    <property type="component" value="Unassembled WGS sequence"/>
</dbReference>
<keyword evidence="6 9" id="KW-1133">Transmembrane helix</keyword>
<dbReference type="HAMAP" id="MF_03113">
    <property type="entry name" value="Get1"/>
    <property type="match status" value="1"/>
</dbReference>
<dbReference type="GO" id="GO:0071816">
    <property type="term" value="P:tail-anchored membrane protein insertion into ER membrane"/>
    <property type="evidence" value="ECO:0007669"/>
    <property type="project" value="InterPro"/>
</dbReference>
<evidence type="ECO:0000313" key="11">
    <source>
        <dbReference type="EMBL" id="KAF2399188.1"/>
    </source>
</evidence>